<dbReference type="PROSITE" id="PS50097">
    <property type="entry name" value="BTB"/>
    <property type="match status" value="2"/>
</dbReference>
<reference evidence="4" key="1">
    <citation type="submission" date="2022-01" db="EMBL/GenBank/DDBJ databases">
        <authorList>
            <person name="King R."/>
        </authorList>
    </citation>
    <scope>NUCLEOTIDE SEQUENCE</scope>
</reference>
<dbReference type="PANTHER" id="PTHR46376:SF1">
    <property type="entry name" value="LEUCINE-ZIPPER-LIKE TRANSCRIPTIONAL REGULATOR 1"/>
    <property type="match status" value="1"/>
</dbReference>
<dbReference type="InterPro" id="IPR011333">
    <property type="entry name" value="SKP1/BTB/POZ_sf"/>
</dbReference>
<dbReference type="Proteomes" id="UP001153712">
    <property type="component" value="Chromosome 1"/>
</dbReference>
<dbReference type="InterPro" id="IPR006652">
    <property type="entry name" value="Kelch_1"/>
</dbReference>
<feature type="domain" description="BTB" evidence="3">
    <location>
        <begin position="377"/>
        <end position="464"/>
    </location>
</feature>
<evidence type="ECO:0000313" key="5">
    <source>
        <dbReference type="Proteomes" id="UP001153712"/>
    </source>
</evidence>
<dbReference type="OrthoDB" id="10250130at2759"/>
<keyword evidence="5" id="KW-1185">Reference proteome</keyword>
<dbReference type="AlphaFoldDB" id="A0A9N9TFI5"/>
<dbReference type="CDD" id="cd18506">
    <property type="entry name" value="BACK2_LZTR1"/>
    <property type="match status" value="1"/>
</dbReference>
<feature type="domain" description="BTB" evidence="3">
    <location>
        <begin position="602"/>
        <end position="671"/>
    </location>
</feature>
<dbReference type="SUPFAM" id="SSF117281">
    <property type="entry name" value="Kelch motif"/>
    <property type="match status" value="1"/>
</dbReference>
<dbReference type="SMART" id="SM00612">
    <property type="entry name" value="Kelch"/>
    <property type="match status" value="4"/>
</dbReference>
<keyword evidence="2" id="KW-0677">Repeat</keyword>
<evidence type="ECO:0000256" key="2">
    <source>
        <dbReference type="ARBA" id="ARBA00022737"/>
    </source>
</evidence>
<dbReference type="SMART" id="SM00225">
    <property type="entry name" value="BTB"/>
    <property type="match status" value="2"/>
</dbReference>
<dbReference type="GO" id="GO:0003779">
    <property type="term" value="F:actin binding"/>
    <property type="evidence" value="ECO:0007669"/>
    <property type="project" value="UniProtKB-KW"/>
</dbReference>
<protein>
    <recommendedName>
        <fullName evidence="3">BTB domain-containing protein</fullName>
    </recommendedName>
</protein>
<dbReference type="InterPro" id="IPR000210">
    <property type="entry name" value="BTB/POZ_dom"/>
</dbReference>
<sequence>MIKHGGLTKKMSLSAGDASALTLEIGPFESVHRWKRMPECDEFVGARYLLNIRRSKHTVVAYKDAIYVFGGDNGKSMLNDLLRFDVKEKSWGRAFATGTPPAPRYHHSAVVHNSSMFVFGGYTGDIHSNSNLTNKNDLFEYKFTSGQWIEWKWYPGPAPVPRSAHGTAVFDNKLWIFAGYDGNARLNDMWTISLVGETKVWEEVSQKGESPPTCCNFPVAVARDCMFVFSGQSGAKITNSLFQFSFTDKTWTRISTEHILRGAPAPPARRYGHTMVAYDRHLYVFGGAADSTLSNDLHCFDLDAQKWSIILPDPESFVPSGRLFHAAAVVGDAMFIFGGTVDNNVRSGEMYRFQFSNYPKCTLHDDYGLLLESRQFCDVKFILGPEENAILGHVALVAARSGYLRNRIRQAKENRERHLEKLFGTSQVPFRDIPLLEVKLPDANPEAFEMVLNYIYMDCIDPTKQAKDDEDPVSNRIVLRMMDVYRLAVEFNMARLEQLCVQYLNATICLTNVLVALHNADQLHLDFIKEYCLRFIVKESNYNQIVMSSEFESLESHLMVEIIRRKQMPQYKANNDAMFDTAGGSLEQDMAMFLRVTGKEFCDIDLKLDGLLIPAHKTILAARCSYFEGMFRSFMPADSKVNIQIGELVPSREAFDSLLRYIYYGDVNMPPEDSLYLFSAPYYYGFHNNRLQAFCKQNLEMNVTFENVIQILEAADKMNAIDMKKYALDLIVHHFTKVAKLPKLKMLSKELILDILEVLAESMEQNMRNDVSSTLLNLDP</sequence>
<dbReference type="FunFam" id="3.30.710.10:FF:000139">
    <property type="entry name" value="Leucine-zipper transcriptional regulator 1"/>
    <property type="match status" value="1"/>
</dbReference>
<organism evidence="4 5">
    <name type="scientific">Phyllotreta striolata</name>
    <name type="common">Striped flea beetle</name>
    <name type="synonym">Crioceris striolata</name>
    <dbReference type="NCBI Taxonomy" id="444603"/>
    <lineage>
        <taxon>Eukaryota</taxon>
        <taxon>Metazoa</taxon>
        <taxon>Ecdysozoa</taxon>
        <taxon>Arthropoda</taxon>
        <taxon>Hexapoda</taxon>
        <taxon>Insecta</taxon>
        <taxon>Pterygota</taxon>
        <taxon>Neoptera</taxon>
        <taxon>Endopterygota</taxon>
        <taxon>Coleoptera</taxon>
        <taxon>Polyphaga</taxon>
        <taxon>Cucujiformia</taxon>
        <taxon>Chrysomeloidea</taxon>
        <taxon>Chrysomelidae</taxon>
        <taxon>Galerucinae</taxon>
        <taxon>Alticini</taxon>
        <taxon>Phyllotreta</taxon>
    </lineage>
</organism>
<evidence type="ECO:0000256" key="1">
    <source>
        <dbReference type="ARBA" id="ARBA00022441"/>
    </source>
</evidence>
<dbReference type="Gene3D" id="1.25.40.420">
    <property type="match status" value="1"/>
</dbReference>
<gene>
    <name evidence="4" type="ORF">PHYEVI_LOCUS605</name>
</gene>
<dbReference type="FunFam" id="2.120.10.80:FF:000090">
    <property type="entry name" value="Leucine-zipper transcriptional regulator 1"/>
    <property type="match status" value="1"/>
</dbReference>
<proteinExistence type="predicted"/>
<dbReference type="PANTHER" id="PTHR46376">
    <property type="entry name" value="LEUCINE-ZIPPER-LIKE TRANSCRIPTIONAL REGULATOR 1"/>
    <property type="match status" value="1"/>
</dbReference>
<dbReference type="Gene3D" id="3.30.710.10">
    <property type="entry name" value="Potassium Channel Kv1.1, Chain A"/>
    <property type="match status" value="2"/>
</dbReference>
<accession>A0A9N9TFI5</accession>
<dbReference type="InterPro" id="IPR015915">
    <property type="entry name" value="Kelch-typ_b-propeller"/>
</dbReference>
<dbReference type="CDD" id="cd18505">
    <property type="entry name" value="BACK1_LZTR1"/>
    <property type="match status" value="1"/>
</dbReference>
<dbReference type="EMBL" id="OU900094">
    <property type="protein sequence ID" value="CAG9854140.1"/>
    <property type="molecule type" value="Genomic_DNA"/>
</dbReference>
<evidence type="ECO:0000313" key="4">
    <source>
        <dbReference type="EMBL" id="CAG9854140.1"/>
    </source>
</evidence>
<dbReference type="Pfam" id="PF24681">
    <property type="entry name" value="Kelch_KLHDC2_KLHL20_DRC7"/>
    <property type="match status" value="2"/>
</dbReference>
<dbReference type="Gene3D" id="2.120.10.80">
    <property type="entry name" value="Kelch-type beta propeller"/>
    <property type="match status" value="2"/>
</dbReference>
<dbReference type="FunFam" id="3.30.710.10:FF:000024">
    <property type="entry name" value="Leucine-zipper-like transcriptional regulator 1"/>
    <property type="match status" value="1"/>
</dbReference>
<keyword evidence="1" id="KW-0880">Kelch repeat</keyword>
<dbReference type="SUPFAM" id="SSF54695">
    <property type="entry name" value="POZ domain"/>
    <property type="match status" value="2"/>
</dbReference>
<dbReference type="CDD" id="cd18308">
    <property type="entry name" value="BTB1_POZ_LZTR1"/>
    <property type="match status" value="1"/>
</dbReference>
<evidence type="ECO:0000259" key="3">
    <source>
        <dbReference type="PROSITE" id="PS50097"/>
    </source>
</evidence>
<name>A0A9N9TFI5_PHYSR</name>
<dbReference type="Pfam" id="PF00651">
    <property type="entry name" value="BTB"/>
    <property type="match status" value="2"/>
</dbReference>
<dbReference type="CDD" id="cd18309">
    <property type="entry name" value="BTB2_POZ_LZTR1"/>
    <property type="match status" value="1"/>
</dbReference>
<dbReference type="InterPro" id="IPR051568">
    <property type="entry name" value="LZTR1/Attractin"/>
</dbReference>
<dbReference type="GO" id="GO:0005794">
    <property type="term" value="C:Golgi apparatus"/>
    <property type="evidence" value="ECO:0007669"/>
    <property type="project" value="TreeGrafter"/>
</dbReference>